<organism evidence="1 2">
    <name type="scientific">Candidatus Pedobacter colombiensis</name>
    <dbReference type="NCBI Taxonomy" id="3121371"/>
    <lineage>
        <taxon>Bacteria</taxon>
        <taxon>Pseudomonadati</taxon>
        <taxon>Bacteroidota</taxon>
        <taxon>Sphingobacteriia</taxon>
        <taxon>Sphingobacteriales</taxon>
        <taxon>Sphingobacteriaceae</taxon>
        <taxon>Pedobacter</taxon>
    </lineage>
</organism>
<dbReference type="InterPro" id="IPR046233">
    <property type="entry name" value="DUF6266"/>
</dbReference>
<name>A0AAJ5WC38_9SPHI</name>
<sequence>MAKIRNGIFGPIHGKIGNVVGSTWKKIPYLRLLPDKTEITKPATPGQIACREKFRFVQEWLVPFYPYVTVGFKNFAKDKTEINAAFSANYKLATVGAYPDLSIDYSKVVLSKGSLPGLFNAKARLSANARELELSWESNYNDDSSFDDLLILTIYNRELKIIDGFIGGVRRTDLKCSLKLIPKLLGKSLDVYVSVISLNGKKVANSEYLGRVEVL</sequence>
<dbReference type="Pfam" id="PF19781">
    <property type="entry name" value="DUF6266"/>
    <property type="match status" value="1"/>
</dbReference>
<reference evidence="1" key="1">
    <citation type="submission" date="2023-03" db="EMBL/GenBank/DDBJ databases">
        <title>Andean soil-derived lignocellulolytic bacterial consortium as a source of novel taxa and putative plastic-active enzymes.</title>
        <authorList>
            <person name="Diaz-Garcia L."/>
            <person name="Chuvochina M."/>
            <person name="Feuerriegel G."/>
            <person name="Bunk B."/>
            <person name="Sproer C."/>
            <person name="Streit W.R."/>
            <person name="Rodriguez L.M."/>
            <person name="Overmann J."/>
            <person name="Jimenez D.J."/>
        </authorList>
    </citation>
    <scope>NUCLEOTIDE SEQUENCE</scope>
    <source>
        <strain evidence="1">MAG 3858</strain>
    </source>
</reference>
<protein>
    <submittedName>
        <fullName evidence="1">DUF6266 family protein</fullName>
    </submittedName>
</protein>
<proteinExistence type="predicted"/>
<evidence type="ECO:0000313" key="1">
    <source>
        <dbReference type="EMBL" id="WEK20921.1"/>
    </source>
</evidence>
<evidence type="ECO:0000313" key="2">
    <source>
        <dbReference type="Proteomes" id="UP001214530"/>
    </source>
</evidence>
<dbReference type="EMBL" id="CP119313">
    <property type="protein sequence ID" value="WEK20921.1"/>
    <property type="molecule type" value="Genomic_DNA"/>
</dbReference>
<accession>A0AAJ5WC38</accession>
<dbReference type="AlphaFoldDB" id="A0AAJ5WC38"/>
<dbReference type="Proteomes" id="UP001214530">
    <property type="component" value="Chromosome"/>
</dbReference>
<gene>
    <name evidence="1" type="ORF">P0Y49_07195</name>
</gene>